<dbReference type="InterPro" id="IPR027417">
    <property type="entry name" value="P-loop_NTPase"/>
</dbReference>
<accession>A0A1Y6CTR0</accession>
<proteinExistence type="predicted"/>
<dbReference type="EMBL" id="FXAM01000001">
    <property type="protein sequence ID" value="SMF94018.1"/>
    <property type="molecule type" value="Genomic_DNA"/>
</dbReference>
<dbReference type="RefSeq" id="WP_176225112.1">
    <property type="nucleotide sequence ID" value="NZ_FXAM01000001.1"/>
</dbReference>
<dbReference type="SUPFAM" id="SSF52540">
    <property type="entry name" value="P-loop containing nucleoside triphosphate hydrolases"/>
    <property type="match status" value="1"/>
</dbReference>
<protein>
    <submittedName>
        <fullName evidence="1">Sulfotransferase family protein</fullName>
    </submittedName>
</protein>
<dbReference type="Pfam" id="PF13469">
    <property type="entry name" value="Sulfotransfer_3"/>
    <property type="match status" value="1"/>
</dbReference>
<gene>
    <name evidence="1" type="ORF">SAMN02949497_1320</name>
</gene>
<name>A0A1Y6CTR0_9GAMM</name>
<dbReference type="Proteomes" id="UP000192923">
    <property type="component" value="Unassembled WGS sequence"/>
</dbReference>
<evidence type="ECO:0000313" key="2">
    <source>
        <dbReference type="Proteomes" id="UP000192923"/>
    </source>
</evidence>
<dbReference type="GO" id="GO:0016740">
    <property type="term" value="F:transferase activity"/>
    <property type="evidence" value="ECO:0007669"/>
    <property type="project" value="UniProtKB-KW"/>
</dbReference>
<dbReference type="AlphaFoldDB" id="A0A1Y6CTR0"/>
<keyword evidence="2" id="KW-1185">Reference proteome</keyword>
<evidence type="ECO:0000313" key="1">
    <source>
        <dbReference type="EMBL" id="SMF94018.1"/>
    </source>
</evidence>
<reference evidence="1 2" key="1">
    <citation type="submission" date="2016-12" db="EMBL/GenBank/DDBJ databases">
        <authorList>
            <person name="Song W.-J."/>
            <person name="Kurnit D.M."/>
        </authorList>
    </citation>
    <scope>NUCLEOTIDE SEQUENCE [LARGE SCALE GENOMIC DNA]</scope>
    <source>
        <strain evidence="1 2">175</strain>
    </source>
</reference>
<keyword evidence="1" id="KW-0808">Transferase</keyword>
<organism evidence="1 2">
    <name type="scientific">Methylomagnum ishizawai</name>
    <dbReference type="NCBI Taxonomy" id="1760988"/>
    <lineage>
        <taxon>Bacteria</taxon>
        <taxon>Pseudomonadati</taxon>
        <taxon>Pseudomonadota</taxon>
        <taxon>Gammaproteobacteria</taxon>
        <taxon>Methylococcales</taxon>
        <taxon>Methylococcaceae</taxon>
        <taxon>Methylomagnum</taxon>
    </lineage>
</organism>
<dbReference type="Gene3D" id="3.40.50.300">
    <property type="entry name" value="P-loop containing nucleotide triphosphate hydrolases"/>
    <property type="match status" value="1"/>
</dbReference>
<dbReference type="STRING" id="1760988.SAMN02949497_1320"/>
<sequence length="246" mass="28191">MKYKSVLVVTYGRSGSTLLQGVLNGIPGCLVRGENYNFIFDLYSAHTKLVAAKAKKGEKPSNSWYGADLLDDSLFLRETTDLIRRLLLADRAGDASVRAYGFKEIRYFQVVDGLEGYLDFLGLVFPEVAFVFLTRDLDEVLQSGWWVFANPWKTKRSLLRFEQKCAAYRAGKANCFHVDYRDMVEKTPRFREMFAFLGADYDPAVVDGILAVRHSYPGGREVPRWRRLLHYYREKWRGVNTDGSAP</sequence>